<comment type="caution">
    <text evidence="3">The sequence shown here is derived from an EMBL/GenBank/DDBJ whole genome shotgun (WGS) entry which is preliminary data.</text>
</comment>
<proteinExistence type="predicted"/>
<dbReference type="InterPro" id="IPR004370">
    <property type="entry name" value="4-OT-like_dom"/>
</dbReference>
<dbReference type="RefSeq" id="WP_109062239.1">
    <property type="nucleotide sequence ID" value="NZ_QETA01000004.1"/>
</dbReference>
<dbReference type="GO" id="GO:0016853">
    <property type="term" value="F:isomerase activity"/>
    <property type="evidence" value="ECO:0007669"/>
    <property type="project" value="UniProtKB-KW"/>
</dbReference>
<dbReference type="EMBL" id="QETA01000004">
    <property type="protein sequence ID" value="PWF22715.1"/>
    <property type="molecule type" value="Genomic_DNA"/>
</dbReference>
<sequence>MPFLQIEVASKRREFNTQTLLQSVTQAVQASIGAALPSIRATLSLVDPDLTIDGGTIGRETALVRISLLSGRSEELKAALLKAVTAAVAENTDVPADSVRVVLGDILNHDLGLVDGVSAKALGR</sequence>
<evidence type="ECO:0000313" key="3">
    <source>
        <dbReference type="EMBL" id="PWF22715.1"/>
    </source>
</evidence>
<evidence type="ECO:0000313" key="4">
    <source>
        <dbReference type="Proteomes" id="UP000245212"/>
    </source>
</evidence>
<dbReference type="Pfam" id="PF01361">
    <property type="entry name" value="Tautomerase"/>
    <property type="match status" value="1"/>
</dbReference>
<dbReference type="SUPFAM" id="SSF55331">
    <property type="entry name" value="Tautomerase/MIF"/>
    <property type="match status" value="1"/>
</dbReference>
<evidence type="ECO:0000256" key="1">
    <source>
        <dbReference type="ARBA" id="ARBA00023235"/>
    </source>
</evidence>
<organism evidence="3 4">
    <name type="scientific">Corticimicrobacter populi</name>
    <dbReference type="NCBI Taxonomy" id="2175229"/>
    <lineage>
        <taxon>Bacteria</taxon>
        <taxon>Pseudomonadati</taxon>
        <taxon>Pseudomonadota</taxon>
        <taxon>Betaproteobacteria</taxon>
        <taxon>Burkholderiales</taxon>
        <taxon>Alcaligenaceae</taxon>
        <taxon>Corticimicrobacter</taxon>
    </lineage>
</organism>
<keyword evidence="4" id="KW-1185">Reference proteome</keyword>
<protein>
    <submittedName>
        <fullName evidence="3">4-oxalocrotonate tautomerase</fullName>
    </submittedName>
</protein>
<dbReference type="AlphaFoldDB" id="A0A2V1JWJ9"/>
<dbReference type="Proteomes" id="UP000245212">
    <property type="component" value="Unassembled WGS sequence"/>
</dbReference>
<reference evidence="4" key="1">
    <citation type="submission" date="2018-05" db="EMBL/GenBank/DDBJ databases">
        <authorList>
            <person name="Li Y."/>
        </authorList>
    </citation>
    <scope>NUCLEOTIDE SEQUENCE [LARGE SCALE GENOMIC DNA]</scope>
    <source>
        <strain evidence="4">3d-2-2</strain>
    </source>
</reference>
<keyword evidence="1" id="KW-0413">Isomerase</keyword>
<feature type="domain" description="4-oxalocrotonate tautomerase-like" evidence="2">
    <location>
        <begin position="63"/>
        <end position="113"/>
    </location>
</feature>
<accession>A0A2V1JWJ9</accession>
<name>A0A2V1JWJ9_9BURK</name>
<evidence type="ECO:0000259" key="2">
    <source>
        <dbReference type="Pfam" id="PF01361"/>
    </source>
</evidence>
<dbReference type="Gene3D" id="3.30.429.10">
    <property type="entry name" value="Macrophage Migration Inhibitory Factor"/>
    <property type="match status" value="1"/>
</dbReference>
<dbReference type="InterPro" id="IPR014347">
    <property type="entry name" value="Tautomerase/MIF_sf"/>
</dbReference>
<gene>
    <name evidence="3" type="ORF">DD235_11625</name>
</gene>